<protein>
    <recommendedName>
        <fullName evidence="3">Ig-like domain-containing protein</fullName>
    </recommendedName>
</protein>
<evidence type="ECO:0008006" key="3">
    <source>
        <dbReference type="Google" id="ProtNLM"/>
    </source>
</evidence>
<evidence type="ECO:0000313" key="2">
    <source>
        <dbReference type="Proteomes" id="UP001377692"/>
    </source>
</evidence>
<organism evidence="1 2">
    <name type="scientific">Pseudomonas kermanshahensis</name>
    <dbReference type="NCBI Taxonomy" id="2745482"/>
    <lineage>
        <taxon>Bacteria</taxon>
        <taxon>Pseudomonadati</taxon>
        <taxon>Pseudomonadota</taxon>
        <taxon>Gammaproteobacteria</taxon>
        <taxon>Pseudomonadales</taxon>
        <taxon>Pseudomonadaceae</taxon>
        <taxon>Pseudomonas</taxon>
    </lineage>
</organism>
<dbReference type="RefSeq" id="WP_339550040.1">
    <property type="nucleotide sequence ID" value="NZ_JBBHLD010000015.1"/>
</dbReference>
<evidence type="ECO:0000313" key="1">
    <source>
        <dbReference type="EMBL" id="MEJ5906402.1"/>
    </source>
</evidence>
<comment type="caution">
    <text evidence="1">The sequence shown here is derived from an EMBL/GenBank/DDBJ whole genome shotgun (WGS) entry which is preliminary data.</text>
</comment>
<sequence>MSNSMLEVLARMWGKSVTLGWGAVAVYSRERLNRLLHQQYLDRLGGPRDLPLLTLELSTGAREATGGQPELVSSAPSLTSVSAKRVSDSRVHLSLDIDEGAAVENDRASAPSTAISLTNIELGTPLLSFSTASVTNSRARLTMSIIAGTCSSTNRDDSKLFSVFNFSEAMDFKVEIDVDLAMVTGSVDRRGRVTLDLAKGSSFRCNLFADNRVLNAQLTASLAKWFKGLPARCSLFELGIIDLDGYGPLTPTGFILRTQAAPGAKVRSAMNYGDGAVLVFIRVRADGRDGASPDQHFPYLLPDGDYSATLVISDHLLGHASEIDLVLLNSILFPASHEFIERERATPGDLAVFGNINPLRTTMTVQPSGRVIHAGEHVQFKLYDGSGREQQASRWSITGLTNHTAAAQGEITAKGLYSAPDVDHIGHENLTVLVTAEFDQGGETYIASARVQVAYERLQLMPRVVSFAPNQREIHLSAWETGGSGTIDWRLLGAEQGELGVTDGHSAVFVPFADTTLRPLAVQQIQAKDSEEGTAALVMVNAQQLLALEPRFVPRLQSQASVKLAETSGMLSTLPKRWRIMAGKGAINQSGQFTASDNTQTQNNVVLCEVLKDGVVYATDYSVVQQSQMQQEPTWKSLRVHNIKVKGGANLGTTGALFPNGFQQLQIEVTVDTAEVDGKHYPLSIKELNSIRIFEGAARQELPDLEDAEGIETGKLRWATRKLRNRFDPAIPGNLLSSLPTTRSATEQTSTFYLHTLGTAGEIPTFYSGLQSDSNEWFYSNSTSDTNSKIEVTAKPLPDFTDDDLYSFKGYRVDGGGNYYELPDLPGHDDFYLFPRTVDYWKLKYKLSAFMTCEFVPSGLETLPPDVEGKLNVSTLSWENNHRSEQGGSFTGWIFYAKTDKDTQPPTHVRFDDALQKQLPSLIDLEIPVDFKEFEVETLIITNHRRDDVSWIDSKKNDAIATLSREMAVRLRDRNGNLHQRKISFLPESIVGHRNHLKHSRFVGVTLSNQGDR</sequence>
<reference evidence="1 2" key="1">
    <citation type="submission" date="2024-02" db="EMBL/GenBank/DDBJ databases">
        <title>Identification of pathogenicity and growth-promoting functions of Pseudomonas putida variants.</title>
        <authorList>
            <person name="Sun J."/>
        </authorList>
    </citation>
    <scope>NUCLEOTIDE SEQUENCE [LARGE SCALE GENOMIC DNA]</scope>
    <source>
        <strain evidence="1 2">A04</strain>
    </source>
</reference>
<proteinExistence type="predicted"/>
<dbReference type="Proteomes" id="UP001377692">
    <property type="component" value="Unassembled WGS sequence"/>
</dbReference>
<accession>A0ABU8R936</accession>
<dbReference type="EMBL" id="JBBHLD010000015">
    <property type="protein sequence ID" value="MEJ5906402.1"/>
    <property type="molecule type" value="Genomic_DNA"/>
</dbReference>
<gene>
    <name evidence="1" type="ORF">V7V80_17085</name>
</gene>
<name>A0ABU8R936_9PSED</name>
<keyword evidence="2" id="KW-1185">Reference proteome</keyword>